<evidence type="ECO:0000313" key="7">
    <source>
        <dbReference type="EMBL" id="PIO42333.1"/>
    </source>
</evidence>
<keyword evidence="3" id="KW-0238">DNA-binding</keyword>
<dbReference type="Proteomes" id="UP000232163">
    <property type="component" value="Unassembled WGS sequence"/>
</dbReference>
<dbReference type="InterPro" id="IPR011010">
    <property type="entry name" value="DNA_brk_join_enz"/>
</dbReference>
<dbReference type="Pfam" id="PF00589">
    <property type="entry name" value="Phage_integrase"/>
    <property type="match status" value="1"/>
</dbReference>
<feature type="domain" description="Tyr recombinase" evidence="6">
    <location>
        <begin position="175"/>
        <end position="347"/>
    </location>
</feature>
<dbReference type="EMBL" id="MZMT01000053">
    <property type="protein sequence ID" value="PIO42333.1"/>
    <property type="molecule type" value="Genomic_DNA"/>
</dbReference>
<gene>
    <name evidence="7" type="ORF">B5P45_25255</name>
</gene>
<comment type="similarity">
    <text evidence="1">Belongs to the 'phage' integrase family.</text>
</comment>
<feature type="region of interest" description="Disordered" evidence="5">
    <location>
        <begin position="344"/>
        <end position="365"/>
    </location>
</feature>
<evidence type="ECO:0000256" key="3">
    <source>
        <dbReference type="ARBA" id="ARBA00023125"/>
    </source>
</evidence>
<proteinExistence type="inferred from homology"/>
<organism evidence="7 8">
    <name type="scientific">Phyllobacterium zundukense</name>
    <dbReference type="NCBI Taxonomy" id="1867719"/>
    <lineage>
        <taxon>Bacteria</taxon>
        <taxon>Pseudomonadati</taxon>
        <taxon>Pseudomonadota</taxon>
        <taxon>Alphaproteobacteria</taxon>
        <taxon>Hyphomicrobiales</taxon>
        <taxon>Phyllobacteriaceae</taxon>
        <taxon>Phyllobacterium</taxon>
    </lineage>
</organism>
<dbReference type="InterPro" id="IPR010998">
    <property type="entry name" value="Integrase_recombinase_N"/>
</dbReference>
<feature type="compositionally biased region" description="Basic and acidic residues" evidence="5">
    <location>
        <begin position="346"/>
        <end position="358"/>
    </location>
</feature>
<comment type="caution">
    <text evidence="7">The sequence shown here is derived from an EMBL/GenBank/DDBJ whole genome shotgun (WGS) entry which is preliminary data.</text>
</comment>
<dbReference type="GO" id="GO:0006310">
    <property type="term" value="P:DNA recombination"/>
    <property type="evidence" value="ECO:0007669"/>
    <property type="project" value="UniProtKB-KW"/>
</dbReference>
<dbReference type="GO" id="GO:0015074">
    <property type="term" value="P:DNA integration"/>
    <property type="evidence" value="ECO:0007669"/>
    <property type="project" value="UniProtKB-KW"/>
</dbReference>
<protein>
    <submittedName>
        <fullName evidence="7">Integrase</fullName>
    </submittedName>
</protein>
<dbReference type="PROSITE" id="PS51898">
    <property type="entry name" value="TYR_RECOMBINASE"/>
    <property type="match status" value="1"/>
</dbReference>
<evidence type="ECO:0000256" key="4">
    <source>
        <dbReference type="ARBA" id="ARBA00023172"/>
    </source>
</evidence>
<dbReference type="AlphaFoldDB" id="A0A2N9VS65"/>
<dbReference type="KEGG" id="pht:BLM14_14800"/>
<evidence type="ECO:0000259" key="6">
    <source>
        <dbReference type="PROSITE" id="PS51898"/>
    </source>
</evidence>
<dbReference type="Gene3D" id="1.10.150.130">
    <property type="match status" value="1"/>
</dbReference>
<evidence type="ECO:0000256" key="2">
    <source>
        <dbReference type="ARBA" id="ARBA00022908"/>
    </source>
</evidence>
<dbReference type="GO" id="GO:0003677">
    <property type="term" value="F:DNA binding"/>
    <property type="evidence" value="ECO:0007669"/>
    <property type="project" value="UniProtKB-KW"/>
</dbReference>
<dbReference type="Gene3D" id="1.10.443.10">
    <property type="entry name" value="Intergrase catalytic core"/>
    <property type="match status" value="1"/>
</dbReference>
<dbReference type="SUPFAM" id="SSF56349">
    <property type="entry name" value="DNA breaking-rejoining enzymes"/>
    <property type="match status" value="1"/>
</dbReference>
<dbReference type="PANTHER" id="PTHR30349">
    <property type="entry name" value="PHAGE INTEGRASE-RELATED"/>
    <property type="match status" value="1"/>
</dbReference>
<dbReference type="InterPro" id="IPR013762">
    <property type="entry name" value="Integrase-like_cat_sf"/>
</dbReference>
<dbReference type="InterPro" id="IPR002104">
    <property type="entry name" value="Integrase_catalytic"/>
</dbReference>
<reference evidence="7 8" key="1">
    <citation type="journal article" date="2017" name="Int J Environ Stud">
        <title>Does the Miocene-Pliocene relict legume Oxytropis triphylla form nitrogen-fixing nodules with a combination of bacterial strains?</title>
        <authorList>
            <person name="Safronova V."/>
            <person name="Belimov A."/>
            <person name="Sazanova A."/>
            <person name="Kuznetsova I."/>
            <person name="Popova J."/>
            <person name="Andronov E."/>
            <person name="Verkhozina A."/>
            <person name="Tikhonovich I."/>
        </authorList>
    </citation>
    <scope>NUCLEOTIDE SEQUENCE [LARGE SCALE GENOMIC DNA]</scope>
    <source>
        <strain evidence="7 8">Tri-38</strain>
    </source>
</reference>
<name>A0A2N9VS65_9HYPH</name>
<keyword evidence="2" id="KW-0229">DNA integration</keyword>
<keyword evidence="8" id="KW-1185">Reference proteome</keyword>
<evidence type="ECO:0000313" key="8">
    <source>
        <dbReference type="Proteomes" id="UP000232163"/>
    </source>
</evidence>
<dbReference type="PANTHER" id="PTHR30349:SF41">
    <property type="entry name" value="INTEGRASE_RECOMBINASE PROTEIN MJ0367-RELATED"/>
    <property type="match status" value="1"/>
</dbReference>
<keyword evidence="4" id="KW-0233">DNA recombination</keyword>
<evidence type="ECO:0000256" key="5">
    <source>
        <dbReference type="SAM" id="MobiDB-lite"/>
    </source>
</evidence>
<sequence length="365" mass="41274">MRDGSGEIDFRKLVEDTDRHGNVRVYLRVKGQPKIRLREIPGTDAFLTEYRRALAGKTKPKTPKPDTHYKPSTKGSISWLVKQYYTCAEFKGLGDRTQQVRRLILDAFCRKDGDKPYAKLEPKHIRKRRDAKSDTPEAANGMIKALRQVFTFAVDNDHHDRNPAKDVPYLKSTGDGFHSWSIEEVEQFEKRHPIGTKAHLAMALLLYSAQRRSDIVGFGPHSVKAGKLTFTQVKNARNKPITLELPVRPELKAVLEASQLGEATFIVTEFNKPYTSNGFGNWFRRRCDEAGLPHCSSHGLRKAAATRLAEADASESEIMAITGHTTSKEVSRYTKAKRQKVLAEQAFDRFKKPPESEKSVPPSED</sequence>
<accession>A0A2N9VS65</accession>
<evidence type="ECO:0000256" key="1">
    <source>
        <dbReference type="ARBA" id="ARBA00008857"/>
    </source>
</evidence>
<dbReference type="InterPro" id="IPR050090">
    <property type="entry name" value="Tyrosine_recombinase_XerCD"/>
</dbReference>